<reference evidence="5" key="2">
    <citation type="submission" date="2012-11" db="EMBL/GenBank/DDBJ databases">
        <authorList>
            <person name="Kuo A."/>
            <person name="Curtis B.A."/>
            <person name="Tanifuji G."/>
            <person name="Burki F."/>
            <person name="Gruber A."/>
            <person name="Irimia M."/>
            <person name="Maruyama S."/>
            <person name="Arias M.C."/>
            <person name="Ball S.G."/>
            <person name="Gile G.H."/>
            <person name="Hirakawa Y."/>
            <person name="Hopkins J.F."/>
            <person name="Rensing S.A."/>
            <person name="Schmutz J."/>
            <person name="Symeonidi A."/>
            <person name="Elias M."/>
            <person name="Eveleigh R.J."/>
            <person name="Herman E.K."/>
            <person name="Klute M.J."/>
            <person name="Nakayama T."/>
            <person name="Obornik M."/>
            <person name="Reyes-Prieto A."/>
            <person name="Armbrust E.V."/>
            <person name="Aves S.J."/>
            <person name="Beiko R.G."/>
            <person name="Coutinho P."/>
            <person name="Dacks J.B."/>
            <person name="Durnford D.G."/>
            <person name="Fast N.M."/>
            <person name="Green B.R."/>
            <person name="Grisdale C."/>
            <person name="Hempe F."/>
            <person name="Henrissat B."/>
            <person name="Hoppner M.P."/>
            <person name="Ishida K.-I."/>
            <person name="Kim E."/>
            <person name="Koreny L."/>
            <person name="Kroth P.G."/>
            <person name="Liu Y."/>
            <person name="Malik S.-B."/>
            <person name="Maier U.G."/>
            <person name="McRose D."/>
            <person name="Mock T."/>
            <person name="Neilson J.A."/>
            <person name="Onodera N.T."/>
            <person name="Poole A.M."/>
            <person name="Pritham E.J."/>
            <person name="Richards T.A."/>
            <person name="Rocap G."/>
            <person name="Roy S.W."/>
            <person name="Sarai C."/>
            <person name="Schaack S."/>
            <person name="Shirato S."/>
            <person name="Slamovits C.H."/>
            <person name="Spencer D.F."/>
            <person name="Suzuki S."/>
            <person name="Worden A.Z."/>
            <person name="Zauner S."/>
            <person name="Barry K."/>
            <person name="Bell C."/>
            <person name="Bharti A.K."/>
            <person name="Crow J.A."/>
            <person name="Grimwood J."/>
            <person name="Kramer R."/>
            <person name="Lindquist E."/>
            <person name="Lucas S."/>
            <person name="Salamov A."/>
            <person name="McFadden G.I."/>
            <person name="Lane C.E."/>
            <person name="Keeling P.J."/>
            <person name="Gray M.W."/>
            <person name="Grigoriev I.V."/>
            <person name="Archibald J.M."/>
        </authorList>
    </citation>
    <scope>NUCLEOTIDE SEQUENCE</scope>
    <source>
        <strain evidence="5">CCMP2712</strain>
    </source>
</reference>
<evidence type="ECO:0000313" key="4">
    <source>
        <dbReference type="EnsemblProtists" id="EKX32669"/>
    </source>
</evidence>
<reference evidence="3 5" key="1">
    <citation type="journal article" date="2012" name="Nature">
        <title>Algal genomes reveal evolutionary mosaicism and the fate of nucleomorphs.</title>
        <authorList>
            <consortium name="DOE Joint Genome Institute"/>
            <person name="Curtis B.A."/>
            <person name="Tanifuji G."/>
            <person name="Burki F."/>
            <person name="Gruber A."/>
            <person name="Irimia M."/>
            <person name="Maruyama S."/>
            <person name="Arias M.C."/>
            <person name="Ball S.G."/>
            <person name="Gile G.H."/>
            <person name="Hirakawa Y."/>
            <person name="Hopkins J.F."/>
            <person name="Kuo A."/>
            <person name="Rensing S.A."/>
            <person name="Schmutz J."/>
            <person name="Symeonidi A."/>
            <person name="Elias M."/>
            <person name="Eveleigh R.J."/>
            <person name="Herman E.K."/>
            <person name="Klute M.J."/>
            <person name="Nakayama T."/>
            <person name="Obornik M."/>
            <person name="Reyes-Prieto A."/>
            <person name="Armbrust E.V."/>
            <person name="Aves S.J."/>
            <person name="Beiko R.G."/>
            <person name="Coutinho P."/>
            <person name="Dacks J.B."/>
            <person name="Durnford D.G."/>
            <person name="Fast N.M."/>
            <person name="Green B.R."/>
            <person name="Grisdale C.J."/>
            <person name="Hempel F."/>
            <person name="Henrissat B."/>
            <person name="Hoppner M.P."/>
            <person name="Ishida K."/>
            <person name="Kim E."/>
            <person name="Koreny L."/>
            <person name="Kroth P.G."/>
            <person name="Liu Y."/>
            <person name="Malik S.B."/>
            <person name="Maier U.G."/>
            <person name="McRose D."/>
            <person name="Mock T."/>
            <person name="Neilson J.A."/>
            <person name="Onodera N.T."/>
            <person name="Poole A.M."/>
            <person name="Pritham E.J."/>
            <person name="Richards T.A."/>
            <person name="Rocap G."/>
            <person name="Roy S.W."/>
            <person name="Sarai C."/>
            <person name="Schaack S."/>
            <person name="Shirato S."/>
            <person name="Slamovits C.H."/>
            <person name="Spencer D.F."/>
            <person name="Suzuki S."/>
            <person name="Worden A.Z."/>
            <person name="Zauner S."/>
            <person name="Barry K."/>
            <person name="Bell C."/>
            <person name="Bharti A.K."/>
            <person name="Crow J.A."/>
            <person name="Grimwood J."/>
            <person name="Kramer R."/>
            <person name="Lindquist E."/>
            <person name="Lucas S."/>
            <person name="Salamov A."/>
            <person name="McFadden G.I."/>
            <person name="Lane C.E."/>
            <person name="Keeling P.J."/>
            <person name="Gray M.W."/>
            <person name="Grigoriev I.V."/>
            <person name="Archibald J.M."/>
        </authorList>
    </citation>
    <scope>NUCLEOTIDE SEQUENCE</scope>
    <source>
        <strain evidence="3 5">CCMP2712</strain>
    </source>
</reference>
<organism evidence="3">
    <name type="scientific">Guillardia theta (strain CCMP2712)</name>
    <name type="common">Cryptophyte</name>
    <dbReference type="NCBI Taxonomy" id="905079"/>
    <lineage>
        <taxon>Eukaryota</taxon>
        <taxon>Cryptophyceae</taxon>
        <taxon>Pyrenomonadales</taxon>
        <taxon>Geminigeraceae</taxon>
        <taxon>Guillardia</taxon>
    </lineage>
</organism>
<proteinExistence type="predicted"/>
<keyword evidence="2" id="KW-0732">Signal</keyword>
<dbReference type="Proteomes" id="UP000011087">
    <property type="component" value="Unassembled WGS sequence"/>
</dbReference>
<dbReference type="KEGG" id="gtt:GUITHDRAFT_148454"/>
<dbReference type="PaxDb" id="55529-EKX32669"/>
<accession>L1I9U1</accession>
<dbReference type="GeneID" id="17289398"/>
<evidence type="ECO:0000313" key="3">
    <source>
        <dbReference type="EMBL" id="EKX32669.1"/>
    </source>
</evidence>
<feature type="region of interest" description="Disordered" evidence="1">
    <location>
        <begin position="362"/>
        <end position="383"/>
    </location>
</feature>
<dbReference type="RefSeq" id="XP_005819649.1">
    <property type="nucleotide sequence ID" value="XM_005819592.1"/>
</dbReference>
<feature type="region of interest" description="Disordered" evidence="1">
    <location>
        <begin position="54"/>
        <end position="111"/>
    </location>
</feature>
<dbReference type="EnsemblProtists" id="EKX32669">
    <property type="protein sequence ID" value="EKX32669"/>
    <property type="gene ID" value="GUITHDRAFT_148454"/>
</dbReference>
<evidence type="ECO:0000256" key="2">
    <source>
        <dbReference type="SAM" id="SignalP"/>
    </source>
</evidence>
<gene>
    <name evidence="3" type="ORF">GUITHDRAFT_148454</name>
</gene>
<feature type="compositionally biased region" description="Basic residues" evidence="1">
    <location>
        <begin position="73"/>
        <end position="94"/>
    </location>
</feature>
<name>L1I9U1_GUITC</name>
<reference evidence="4" key="3">
    <citation type="submission" date="2016-03" db="UniProtKB">
        <authorList>
            <consortium name="EnsemblProtists"/>
        </authorList>
    </citation>
    <scope>IDENTIFICATION</scope>
</reference>
<feature type="signal peptide" evidence="2">
    <location>
        <begin position="1"/>
        <end position="19"/>
    </location>
</feature>
<dbReference type="HOGENOM" id="CLU_722492_0_0_1"/>
<protein>
    <submittedName>
        <fullName evidence="3 4">Uncharacterized protein</fullName>
    </submittedName>
</protein>
<keyword evidence="5" id="KW-1185">Reference proteome</keyword>
<evidence type="ECO:0000313" key="5">
    <source>
        <dbReference type="Proteomes" id="UP000011087"/>
    </source>
</evidence>
<dbReference type="AlphaFoldDB" id="L1I9U1"/>
<feature type="chain" id="PRO_5008769752" evidence="2">
    <location>
        <begin position="20"/>
        <end position="383"/>
    </location>
</feature>
<feature type="compositionally biased region" description="Polar residues" evidence="1">
    <location>
        <begin position="97"/>
        <end position="110"/>
    </location>
</feature>
<dbReference type="EMBL" id="JH993177">
    <property type="protein sequence ID" value="EKX32669.1"/>
    <property type="molecule type" value="Genomic_DNA"/>
</dbReference>
<sequence>MAMGVKIWIWCLKAMIALALFPSHDNSRSCNVAGNSEAPQRSIELALHGGTRLWLRGGRPSHDESGNSDTGRRLKKTRTKSKGKSVKTLTRVKHSAAPSSNTEETSISKTQEMRLQRLQKVSDQAVPSSMSPLTSEMHSKIDVLRSAMLAKDKKIVSKIMSEIGELARKHYAKKIWDVKQLTTDGFAIGDSRKLRKLQHSLTAVSKNTIHYNGTGSVIRQIREQAEALCLPNPTDQVLGIDEFTEIRYALEQANETSEDVAVKWWLEKKREKKMQEKAKQAAIREELMTEYATAYYVMCKQLADAKGKPFDPIKAEEMAITHARQKYEIQPLKQRKREIHEAATSKICTPMLVKPKGRKRVRYAKRRGPRRKLYKKPKKRVVG</sequence>
<evidence type="ECO:0000256" key="1">
    <source>
        <dbReference type="SAM" id="MobiDB-lite"/>
    </source>
</evidence>